<evidence type="ECO:0000256" key="11">
    <source>
        <dbReference type="SAM" id="MobiDB-lite"/>
    </source>
</evidence>
<dbReference type="PROSITE" id="PS50835">
    <property type="entry name" value="IG_LIKE"/>
    <property type="match status" value="3"/>
</dbReference>
<keyword evidence="4" id="KW-0732">Signal</keyword>
<feature type="domain" description="Ig-like" evidence="13">
    <location>
        <begin position="212"/>
        <end position="299"/>
    </location>
</feature>
<dbReference type="Gene3D" id="2.60.40.10">
    <property type="entry name" value="Immunoglobulins"/>
    <property type="match status" value="3"/>
</dbReference>
<evidence type="ECO:0000256" key="6">
    <source>
        <dbReference type="ARBA" id="ARBA00023136"/>
    </source>
</evidence>
<evidence type="ECO:0000256" key="8">
    <source>
        <dbReference type="ARBA" id="ARBA00023170"/>
    </source>
</evidence>
<evidence type="ECO:0000256" key="2">
    <source>
        <dbReference type="ARBA" id="ARBA00022475"/>
    </source>
</evidence>
<feature type="region of interest" description="Disordered" evidence="11">
    <location>
        <begin position="429"/>
        <end position="452"/>
    </location>
</feature>
<evidence type="ECO:0000313" key="14">
    <source>
        <dbReference type="EMBL" id="GCC20548.1"/>
    </source>
</evidence>
<feature type="domain" description="Ig-like" evidence="13">
    <location>
        <begin position="301"/>
        <end position="386"/>
    </location>
</feature>
<evidence type="ECO:0000256" key="10">
    <source>
        <dbReference type="ARBA" id="ARBA00023319"/>
    </source>
</evidence>
<dbReference type="EMBL" id="BEZZ01001832">
    <property type="protein sequence ID" value="GCC20548.1"/>
    <property type="molecule type" value="Genomic_DNA"/>
</dbReference>
<dbReference type="InterPro" id="IPR007110">
    <property type="entry name" value="Ig-like_dom"/>
</dbReference>
<evidence type="ECO:0000259" key="13">
    <source>
        <dbReference type="PROSITE" id="PS50835"/>
    </source>
</evidence>
<dbReference type="SUPFAM" id="SSF48726">
    <property type="entry name" value="Immunoglobulin"/>
    <property type="match status" value="3"/>
</dbReference>
<protein>
    <recommendedName>
        <fullName evidence="13">Ig-like domain-containing protein</fullName>
    </recommendedName>
</protein>
<feature type="transmembrane region" description="Helical" evidence="12">
    <location>
        <begin position="21"/>
        <end position="43"/>
    </location>
</feature>
<evidence type="ECO:0000313" key="15">
    <source>
        <dbReference type="Proteomes" id="UP000287033"/>
    </source>
</evidence>
<evidence type="ECO:0000256" key="7">
    <source>
        <dbReference type="ARBA" id="ARBA00023157"/>
    </source>
</evidence>
<keyword evidence="9" id="KW-0325">Glycoprotein</keyword>
<dbReference type="OMA" id="LVWINND"/>
<dbReference type="Pfam" id="PF00047">
    <property type="entry name" value="ig"/>
    <property type="match status" value="1"/>
</dbReference>
<comment type="caution">
    <text evidence="14">The sequence shown here is derived from an EMBL/GenBank/DDBJ whole genome shotgun (WGS) entry which is preliminary data.</text>
</comment>
<keyword evidence="3 12" id="KW-0812">Transmembrane</keyword>
<accession>A0A401RQT0</accession>
<dbReference type="GO" id="GO:0042102">
    <property type="term" value="P:positive regulation of T cell proliferation"/>
    <property type="evidence" value="ECO:0007669"/>
    <property type="project" value="TreeGrafter"/>
</dbReference>
<evidence type="ECO:0000256" key="1">
    <source>
        <dbReference type="ARBA" id="ARBA00004251"/>
    </source>
</evidence>
<evidence type="ECO:0000256" key="4">
    <source>
        <dbReference type="ARBA" id="ARBA00022729"/>
    </source>
</evidence>
<name>A0A401RQT0_CHIPU</name>
<keyword evidence="2" id="KW-1003">Cell membrane</keyword>
<proteinExistence type="predicted"/>
<keyword evidence="10" id="KW-0393">Immunoglobulin domain</keyword>
<organism evidence="14 15">
    <name type="scientific">Chiloscyllium punctatum</name>
    <name type="common">Brownbanded bambooshark</name>
    <name type="synonym">Hemiscyllium punctatum</name>
    <dbReference type="NCBI Taxonomy" id="137246"/>
    <lineage>
        <taxon>Eukaryota</taxon>
        <taxon>Metazoa</taxon>
        <taxon>Chordata</taxon>
        <taxon>Craniata</taxon>
        <taxon>Vertebrata</taxon>
        <taxon>Chondrichthyes</taxon>
        <taxon>Elasmobranchii</taxon>
        <taxon>Galeomorphii</taxon>
        <taxon>Galeoidea</taxon>
        <taxon>Orectolobiformes</taxon>
        <taxon>Hemiscylliidae</taxon>
        <taxon>Chiloscyllium</taxon>
    </lineage>
</organism>
<dbReference type="GO" id="GO:0006955">
    <property type="term" value="P:immune response"/>
    <property type="evidence" value="ECO:0007669"/>
    <property type="project" value="TreeGrafter"/>
</dbReference>
<dbReference type="GO" id="GO:0071222">
    <property type="term" value="P:cellular response to lipopolysaccharide"/>
    <property type="evidence" value="ECO:0007669"/>
    <property type="project" value="TreeGrafter"/>
</dbReference>
<feature type="region of interest" description="Disordered" evidence="11">
    <location>
        <begin position="509"/>
        <end position="533"/>
    </location>
</feature>
<dbReference type="AlphaFoldDB" id="A0A401RQT0"/>
<dbReference type="GO" id="GO:0009897">
    <property type="term" value="C:external side of plasma membrane"/>
    <property type="evidence" value="ECO:0007669"/>
    <property type="project" value="TreeGrafter"/>
</dbReference>
<keyword evidence="7" id="KW-1015">Disulfide bond</keyword>
<dbReference type="InterPro" id="IPR003599">
    <property type="entry name" value="Ig_sub"/>
</dbReference>
<dbReference type="PANTHER" id="PTHR25466:SF14">
    <property type="entry name" value="BUTYROPHILIN SUBFAMILY 2 MEMBER A2-LIKE-RELATED"/>
    <property type="match status" value="1"/>
</dbReference>
<feature type="compositionally biased region" description="Polar residues" evidence="11">
    <location>
        <begin position="432"/>
        <end position="452"/>
    </location>
</feature>
<evidence type="ECO:0000256" key="12">
    <source>
        <dbReference type="SAM" id="Phobius"/>
    </source>
</evidence>
<dbReference type="SMART" id="SM00409">
    <property type="entry name" value="IG"/>
    <property type="match status" value="3"/>
</dbReference>
<dbReference type="GO" id="GO:0031295">
    <property type="term" value="P:T cell costimulation"/>
    <property type="evidence" value="ECO:0007669"/>
    <property type="project" value="TreeGrafter"/>
</dbReference>
<dbReference type="PANTHER" id="PTHR25466">
    <property type="entry name" value="T-LYMPHOCYTE ACTIVATION ANTIGEN"/>
    <property type="match status" value="1"/>
</dbReference>
<keyword evidence="8" id="KW-0675">Receptor</keyword>
<evidence type="ECO:0000256" key="5">
    <source>
        <dbReference type="ARBA" id="ARBA00022989"/>
    </source>
</evidence>
<dbReference type="InterPro" id="IPR051713">
    <property type="entry name" value="T-cell_Activation_Regulation"/>
</dbReference>
<feature type="domain" description="Ig-like" evidence="13">
    <location>
        <begin position="85"/>
        <end position="184"/>
    </location>
</feature>
<dbReference type="OrthoDB" id="9937043at2759"/>
<dbReference type="CDD" id="cd00096">
    <property type="entry name" value="Ig"/>
    <property type="match status" value="1"/>
</dbReference>
<gene>
    <name evidence="14" type="ORF">chiPu_0019110</name>
</gene>
<dbReference type="InterPro" id="IPR013783">
    <property type="entry name" value="Ig-like_fold"/>
</dbReference>
<keyword evidence="5 12" id="KW-1133">Transmembrane helix</keyword>
<keyword evidence="15" id="KW-1185">Reference proteome</keyword>
<evidence type="ECO:0000256" key="3">
    <source>
        <dbReference type="ARBA" id="ARBA00022692"/>
    </source>
</evidence>
<sequence length="546" mass="61796">MQLHELKKCFSPQGEGSDSEMILWLFHSMMPTGLILSIFIVLLPPVFTERNSNTVYFVDGQNDISLKGPDNPGRAGLFTLSQTQPIKSILKKYNVFGIKVTSGTQYRHHRVNSDVALSCTISKHSDTVCLQWKRRDSSQQSNGKTDQIRVNNTVYLMVKHITMEDKKMYVCEVQENGSMVLKVNQDFHVSEYLFIKSYTLYRSDTDHSEFKLVCQYFDNQFETVAWRRRSAAQNQEKIIASATRSQPISIDRTHFGNRLVPTTSRFNGVNFNARIVPVLFEDAGVYTCFLQANKIVTITLITVKVTAEPSDAETEEDSITLTCSVSHVTESIRLVWINNDGKIIEEKTLNKRNRKEKSLRLIIEKADRGRGKWMCVLFQQNMPQVSVPYYLELSEHSAFHHTNVIVFVSLALLLIIVLVLVLSLRKCKGAGSKSQRPTPVQQKENVEDTSQPVSNFNEVQQMQADTKSSVLGTSSFSEYATVNRKAKADNTETEDIHYAAINFQRIAPGSKKGAERTQSNKNPSEVELGTSNEEDSSIIYAQIAYV</sequence>
<dbReference type="Proteomes" id="UP000287033">
    <property type="component" value="Unassembled WGS sequence"/>
</dbReference>
<comment type="subcellular location">
    <subcellularLocation>
        <location evidence="1">Cell membrane</location>
        <topology evidence="1">Single-pass type I membrane protein</topology>
    </subcellularLocation>
</comment>
<dbReference type="GO" id="GO:0007166">
    <property type="term" value="P:cell surface receptor signaling pathway"/>
    <property type="evidence" value="ECO:0007669"/>
    <property type="project" value="TreeGrafter"/>
</dbReference>
<keyword evidence="6 12" id="KW-0472">Membrane</keyword>
<feature type="transmembrane region" description="Helical" evidence="12">
    <location>
        <begin position="404"/>
        <end position="424"/>
    </location>
</feature>
<reference evidence="14 15" key="1">
    <citation type="journal article" date="2018" name="Nat. Ecol. Evol.">
        <title>Shark genomes provide insights into elasmobranch evolution and the origin of vertebrates.</title>
        <authorList>
            <person name="Hara Y"/>
            <person name="Yamaguchi K"/>
            <person name="Onimaru K"/>
            <person name="Kadota M"/>
            <person name="Koyanagi M"/>
            <person name="Keeley SD"/>
            <person name="Tatsumi K"/>
            <person name="Tanaka K"/>
            <person name="Motone F"/>
            <person name="Kageyama Y"/>
            <person name="Nozu R"/>
            <person name="Adachi N"/>
            <person name="Nishimura O"/>
            <person name="Nakagawa R"/>
            <person name="Tanegashima C"/>
            <person name="Kiyatake I"/>
            <person name="Matsumoto R"/>
            <person name="Murakumo K"/>
            <person name="Nishida K"/>
            <person name="Terakita A"/>
            <person name="Kuratani S"/>
            <person name="Sato K"/>
            <person name="Hyodo S Kuraku.S."/>
        </authorList>
    </citation>
    <scope>NUCLEOTIDE SEQUENCE [LARGE SCALE GENOMIC DNA]</scope>
</reference>
<dbReference type="InterPro" id="IPR013151">
    <property type="entry name" value="Immunoglobulin_dom"/>
</dbReference>
<dbReference type="GO" id="GO:0042130">
    <property type="term" value="P:negative regulation of T cell proliferation"/>
    <property type="evidence" value="ECO:0007669"/>
    <property type="project" value="TreeGrafter"/>
</dbReference>
<evidence type="ECO:0000256" key="9">
    <source>
        <dbReference type="ARBA" id="ARBA00023180"/>
    </source>
</evidence>
<dbReference type="InterPro" id="IPR036179">
    <property type="entry name" value="Ig-like_dom_sf"/>
</dbReference>